<dbReference type="PROSITE" id="PS50110">
    <property type="entry name" value="RESPONSE_REGULATORY"/>
    <property type="match status" value="1"/>
</dbReference>
<dbReference type="InterPro" id="IPR036388">
    <property type="entry name" value="WH-like_DNA-bd_sf"/>
</dbReference>
<dbReference type="eggNOG" id="COG0745">
    <property type="taxonomic scope" value="Bacteria"/>
</dbReference>
<keyword evidence="4" id="KW-0805">Transcription regulation</keyword>
<dbReference type="Pfam" id="PF00072">
    <property type="entry name" value="Response_reg"/>
    <property type="match status" value="1"/>
</dbReference>
<dbReference type="InterPro" id="IPR011006">
    <property type="entry name" value="CheY-like_superfamily"/>
</dbReference>
<evidence type="ECO:0000256" key="7">
    <source>
        <dbReference type="ARBA" id="ARBA00024867"/>
    </source>
</evidence>
<dbReference type="InterPro" id="IPR016032">
    <property type="entry name" value="Sig_transdc_resp-reg_C-effctor"/>
</dbReference>
<keyword evidence="13" id="KW-1185">Reference proteome</keyword>
<keyword evidence="5 9" id="KW-0238">DNA-binding</keyword>
<dbReference type="PANTHER" id="PTHR48111">
    <property type="entry name" value="REGULATOR OF RPOS"/>
    <property type="match status" value="1"/>
</dbReference>
<dbReference type="GO" id="GO:0032993">
    <property type="term" value="C:protein-DNA complex"/>
    <property type="evidence" value="ECO:0007669"/>
    <property type="project" value="TreeGrafter"/>
</dbReference>
<dbReference type="CDD" id="cd00383">
    <property type="entry name" value="trans_reg_C"/>
    <property type="match status" value="1"/>
</dbReference>
<dbReference type="GO" id="GO:0006355">
    <property type="term" value="P:regulation of DNA-templated transcription"/>
    <property type="evidence" value="ECO:0007669"/>
    <property type="project" value="InterPro"/>
</dbReference>
<evidence type="ECO:0000313" key="13">
    <source>
        <dbReference type="Proteomes" id="UP000006556"/>
    </source>
</evidence>
<feature type="domain" description="Response regulatory" evidence="10">
    <location>
        <begin position="5"/>
        <end position="118"/>
    </location>
</feature>
<name>A5CYR3_PELTS</name>
<feature type="modified residue" description="4-aspartylphosphate" evidence="8">
    <location>
        <position position="54"/>
    </location>
</feature>
<dbReference type="EMBL" id="AP009389">
    <property type="protein sequence ID" value="BAF60866.1"/>
    <property type="molecule type" value="Genomic_DNA"/>
</dbReference>
<evidence type="ECO:0000256" key="4">
    <source>
        <dbReference type="ARBA" id="ARBA00023015"/>
    </source>
</evidence>
<dbReference type="SUPFAM" id="SSF52172">
    <property type="entry name" value="CheY-like"/>
    <property type="match status" value="1"/>
</dbReference>
<evidence type="ECO:0000256" key="1">
    <source>
        <dbReference type="ARBA" id="ARBA00018672"/>
    </source>
</evidence>
<feature type="DNA-binding region" description="OmpR/PhoB-type" evidence="9">
    <location>
        <begin position="128"/>
        <end position="226"/>
    </location>
</feature>
<proteinExistence type="predicted"/>
<comment type="function">
    <text evidence="7">May play the central regulatory role in sporulation. It may be an element of the effector pathway responsible for the activation of sporulation genes in response to nutritional stress. Spo0A may act in concert with spo0H (a sigma factor) to control the expression of some genes that are critical to the sporulation process.</text>
</comment>
<dbReference type="FunFam" id="3.40.50.2300:FF:000001">
    <property type="entry name" value="DNA-binding response regulator PhoB"/>
    <property type="match status" value="1"/>
</dbReference>
<dbReference type="HOGENOM" id="CLU_000445_30_3_9"/>
<evidence type="ECO:0000259" key="11">
    <source>
        <dbReference type="PROSITE" id="PS51755"/>
    </source>
</evidence>
<dbReference type="KEGG" id="pth:PTH_2685"/>
<protein>
    <recommendedName>
        <fullName evidence="1">Stage 0 sporulation protein A homolog</fullName>
    </recommendedName>
</protein>
<evidence type="ECO:0000256" key="8">
    <source>
        <dbReference type="PROSITE-ProRule" id="PRU00169"/>
    </source>
</evidence>
<dbReference type="InterPro" id="IPR001789">
    <property type="entry name" value="Sig_transdc_resp-reg_receiver"/>
</dbReference>
<feature type="domain" description="OmpR/PhoB-type" evidence="11">
    <location>
        <begin position="128"/>
        <end position="226"/>
    </location>
</feature>
<dbReference type="InterPro" id="IPR039420">
    <property type="entry name" value="WalR-like"/>
</dbReference>
<dbReference type="PANTHER" id="PTHR48111:SF21">
    <property type="entry name" value="DNA-BINDING DUAL MASTER TRANSCRIPTIONAL REGULATOR RPAA"/>
    <property type="match status" value="1"/>
</dbReference>
<evidence type="ECO:0000256" key="2">
    <source>
        <dbReference type="ARBA" id="ARBA00022553"/>
    </source>
</evidence>
<dbReference type="GO" id="GO:0000976">
    <property type="term" value="F:transcription cis-regulatory region binding"/>
    <property type="evidence" value="ECO:0007669"/>
    <property type="project" value="TreeGrafter"/>
</dbReference>
<evidence type="ECO:0000256" key="9">
    <source>
        <dbReference type="PROSITE-ProRule" id="PRU01091"/>
    </source>
</evidence>
<evidence type="ECO:0000256" key="5">
    <source>
        <dbReference type="ARBA" id="ARBA00023125"/>
    </source>
</evidence>
<evidence type="ECO:0000256" key="6">
    <source>
        <dbReference type="ARBA" id="ARBA00023163"/>
    </source>
</evidence>
<gene>
    <name evidence="12" type="primary">OmpR</name>
    <name evidence="12" type="ordered locus">PTH_2685</name>
</gene>
<dbReference type="SMART" id="SM00448">
    <property type="entry name" value="REC"/>
    <property type="match status" value="1"/>
</dbReference>
<dbReference type="PROSITE" id="PS51755">
    <property type="entry name" value="OMPR_PHOB"/>
    <property type="match status" value="1"/>
</dbReference>
<dbReference type="Proteomes" id="UP000006556">
    <property type="component" value="Chromosome"/>
</dbReference>
<dbReference type="GO" id="GO:0000156">
    <property type="term" value="F:phosphorelay response regulator activity"/>
    <property type="evidence" value="ECO:0007669"/>
    <property type="project" value="TreeGrafter"/>
</dbReference>
<keyword evidence="2 8" id="KW-0597">Phosphoprotein</keyword>
<evidence type="ECO:0000259" key="10">
    <source>
        <dbReference type="PROSITE" id="PS50110"/>
    </source>
</evidence>
<dbReference type="STRING" id="370438.PTH_2685"/>
<dbReference type="AlphaFoldDB" id="A5CYR3"/>
<dbReference type="Gene3D" id="6.10.250.690">
    <property type="match status" value="1"/>
</dbReference>
<dbReference type="SUPFAM" id="SSF46894">
    <property type="entry name" value="C-terminal effector domain of the bipartite response regulators"/>
    <property type="match status" value="1"/>
</dbReference>
<accession>A5CYR3</accession>
<evidence type="ECO:0000256" key="3">
    <source>
        <dbReference type="ARBA" id="ARBA00023012"/>
    </source>
</evidence>
<dbReference type="Gene3D" id="1.10.10.10">
    <property type="entry name" value="Winged helix-like DNA-binding domain superfamily/Winged helix DNA-binding domain"/>
    <property type="match status" value="1"/>
</dbReference>
<dbReference type="Pfam" id="PF00486">
    <property type="entry name" value="Trans_reg_C"/>
    <property type="match status" value="1"/>
</dbReference>
<dbReference type="InterPro" id="IPR001867">
    <property type="entry name" value="OmpR/PhoB-type_DNA-bd"/>
</dbReference>
<evidence type="ECO:0000313" key="12">
    <source>
        <dbReference type="EMBL" id="BAF60866.1"/>
    </source>
</evidence>
<dbReference type="FunFam" id="1.10.10.10:FF:000018">
    <property type="entry name" value="DNA-binding response regulator ResD"/>
    <property type="match status" value="1"/>
</dbReference>
<sequence length="228" mass="25928">MASNTILVVDDEELVQDLIRLYLEKEGFRVEVARDGEEALAKLGFANPDLVILDIMLPKMDGWAVCREIRKTMATPIIMLTAKGEEFDRVLGLELGADDYVCKPFSPIELVARIKAVLRRARGGRDSPKVLSFPGLVVDYSGHRVEVDGREVALAPKEFELLWFLASHPGQLYSREQLLKNVWAYDYLGDTRTVDTHIKRLREKLEAGSEKRYIRTVWGRGYKFEVTG</sequence>
<organism evidence="12 13">
    <name type="scientific">Pelotomaculum thermopropionicum (strain DSM 13744 / JCM 10971 / SI)</name>
    <dbReference type="NCBI Taxonomy" id="370438"/>
    <lineage>
        <taxon>Bacteria</taxon>
        <taxon>Bacillati</taxon>
        <taxon>Bacillota</taxon>
        <taxon>Clostridia</taxon>
        <taxon>Eubacteriales</taxon>
        <taxon>Desulfotomaculaceae</taxon>
        <taxon>Pelotomaculum</taxon>
    </lineage>
</organism>
<dbReference type="Gene3D" id="3.40.50.2300">
    <property type="match status" value="1"/>
</dbReference>
<dbReference type="GO" id="GO:0005829">
    <property type="term" value="C:cytosol"/>
    <property type="evidence" value="ECO:0007669"/>
    <property type="project" value="TreeGrafter"/>
</dbReference>
<keyword evidence="6" id="KW-0804">Transcription</keyword>
<reference evidence="13" key="1">
    <citation type="journal article" date="2008" name="Genome Res.">
        <title>The genome of Pelotomaculum thermopropionicum reveals niche-associated evolution in anaerobic microbiota.</title>
        <authorList>
            <person name="Kosaka T."/>
            <person name="Kato S."/>
            <person name="Shimoyama T."/>
            <person name="Ishii S."/>
            <person name="Abe T."/>
            <person name="Watanabe K."/>
        </authorList>
    </citation>
    <scope>NUCLEOTIDE SEQUENCE [LARGE SCALE GENOMIC DNA]</scope>
    <source>
        <strain evidence="13">DSM 13744 / JCM 10971 / SI</strain>
    </source>
</reference>
<keyword evidence="3" id="KW-0902">Two-component regulatory system</keyword>
<dbReference type="SMART" id="SM00862">
    <property type="entry name" value="Trans_reg_C"/>
    <property type="match status" value="1"/>
</dbReference>